<dbReference type="GO" id="GO:0008289">
    <property type="term" value="F:lipid binding"/>
    <property type="evidence" value="ECO:0007669"/>
    <property type="project" value="InterPro"/>
</dbReference>
<name>A0AAW0NJU1_9GOBI</name>
<dbReference type="InterPro" id="IPR008405">
    <property type="entry name" value="ApoL"/>
</dbReference>
<reference evidence="3" key="1">
    <citation type="submission" date="2024-04" db="EMBL/GenBank/DDBJ databases">
        <title>Salinicola lusitanus LLJ914,a marine bacterium isolated from the Okinawa Trough.</title>
        <authorList>
            <person name="Li J."/>
        </authorList>
    </citation>
    <scope>NUCLEOTIDE SEQUENCE [LARGE SCALE GENOMIC DNA]</scope>
</reference>
<accession>A0AAW0NJU1</accession>
<comment type="caution">
    <text evidence="2">The sequence shown here is derived from an EMBL/GenBank/DDBJ whole genome shotgun (WGS) entry which is preliminary data.</text>
</comment>
<evidence type="ECO:0000256" key="1">
    <source>
        <dbReference type="ARBA" id="ARBA00010090"/>
    </source>
</evidence>
<dbReference type="Pfam" id="PF05461">
    <property type="entry name" value="ApoL"/>
    <property type="match status" value="1"/>
</dbReference>
<comment type="similarity">
    <text evidence="1">Belongs to the apolipoprotein L family.</text>
</comment>
<sequence length="108" mass="10539">MLMFLTQLEPCAVKLDSTNKGAKISNVVSSSVGVVGGGLSIAGLALAPFTAGASLALTIAGAATAGGKVIDQAASDVPELGQEVLRGPLALGKAARGAFIAMNALFIG</sequence>
<keyword evidence="3" id="KW-1185">Reference proteome</keyword>
<dbReference type="PANTHER" id="PTHR14096:SF57">
    <property type="entry name" value="APOLIPOPROTEIN L4"/>
    <property type="match status" value="1"/>
</dbReference>
<dbReference type="GO" id="GO:0005576">
    <property type="term" value="C:extracellular region"/>
    <property type="evidence" value="ECO:0007669"/>
    <property type="project" value="InterPro"/>
</dbReference>
<dbReference type="GO" id="GO:0006869">
    <property type="term" value="P:lipid transport"/>
    <property type="evidence" value="ECO:0007669"/>
    <property type="project" value="InterPro"/>
</dbReference>
<organism evidence="2 3">
    <name type="scientific">Mugilogobius chulae</name>
    <name type="common">yellowstripe goby</name>
    <dbReference type="NCBI Taxonomy" id="88201"/>
    <lineage>
        <taxon>Eukaryota</taxon>
        <taxon>Metazoa</taxon>
        <taxon>Chordata</taxon>
        <taxon>Craniata</taxon>
        <taxon>Vertebrata</taxon>
        <taxon>Euteleostomi</taxon>
        <taxon>Actinopterygii</taxon>
        <taxon>Neopterygii</taxon>
        <taxon>Teleostei</taxon>
        <taxon>Neoteleostei</taxon>
        <taxon>Acanthomorphata</taxon>
        <taxon>Gobiaria</taxon>
        <taxon>Gobiiformes</taxon>
        <taxon>Gobioidei</taxon>
        <taxon>Gobiidae</taxon>
        <taxon>Gobionellinae</taxon>
        <taxon>Mugilogobius</taxon>
    </lineage>
</organism>
<evidence type="ECO:0000313" key="3">
    <source>
        <dbReference type="Proteomes" id="UP001460270"/>
    </source>
</evidence>
<dbReference type="Proteomes" id="UP001460270">
    <property type="component" value="Unassembled WGS sequence"/>
</dbReference>
<proteinExistence type="inferred from homology"/>
<dbReference type="EMBL" id="JBBPFD010000015">
    <property type="protein sequence ID" value="KAK7895607.1"/>
    <property type="molecule type" value="Genomic_DNA"/>
</dbReference>
<dbReference type="GO" id="GO:0016020">
    <property type="term" value="C:membrane"/>
    <property type="evidence" value="ECO:0007669"/>
    <property type="project" value="TreeGrafter"/>
</dbReference>
<dbReference type="PANTHER" id="PTHR14096">
    <property type="entry name" value="APOLIPOPROTEIN L"/>
    <property type="match status" value="1"/>
</dbReference>
<gene>
    <name evidence="2" type="ORF">WMY93_020932</name>
</gene>
<dbReference type="GO" id="GO:0042157">
    <property type="term" value="P:lipoprotein metabolic process"/>
    <property type="evidence" value="ECO:0007669"/>
    <property type="project" value="InterPro"/>
</dbReference>
<dbReference type="AlphaFoldDB" id="A0AAW0NJU1"/>
<evidence type="ECO:0000313" key="2">
    <source>
        <dbReference type="EMBL" id="KAK7895607.1"/>
    </source>
</evidence>
<protein>
    <submittedName>
        <fullName evidence="2">Uncharacterized protein</fullName>
    </submittedName>
</protein>